<dbReference type="SUPFAM" id="SSF54495">
    <property type="entry name" value="UBC-like"/>
    <property type="match status" value="1"/>
</dbReference>
<proteinExistence type="predicted"/>
<gene>
    <name evidence="4" type="ORF">PanWU01x14_121150</name>
</gene>
<keyword evidence="5" id="KW-1185">Reference proteome</keyword>
<name>A0A2P5CV84_PARAD</name>
<reference evidence="5" key="1">
    <citation type="submission" date="2016-06" db="EMBL/GenBank/DDBJ databases">
        <title>Parallel loss of symbiosis genes in relatives of nitrogen-fixing non-legume Parasponia.</title>
        <authorList>
            <person name="Van Velzen R."/>
            <person name="Holmer R."/>
            <person name="Bu F."/>
            <person name="Rutten L."/>
            <person name="Van Zeijl A."/>
            <person name="Liu W."/>
            <person name="Santuari L."/>
            <person name="Cao Q."/>
            <person name="Sharma T."/>
            <person name="Shen D."/>
            <person name="Roswanjaya Y."/>
            <person name="Wardhani T."/>
            <person name="Kalhor M.S."/>
            <person name="Jansen J."/>
            <person name="Van den Hoogen J."/>
            <person name="Gungor B."/>
            <person name="Hartog M."/>
            <person name="Hontelez J."/>
            <person name="Verver J."/>
            <person name="Yang W.-C."/>
            <person name="Schijlen E."/>
            <person name="Repin R."/>
            <person name="Schilthuizen M."/>
            <person name="Schranz E."/>
            <person name="Heidstra R."/>
            <person name="Miyata K."/>
            <person name="Fedorova E."/>
            <person name="Kohlen W."/>
            <person name="Bisseling T."/>
            <person name="Smit S."/>
            <person name="Geurts R."/>
        </authorList>
    </citation>
    <scope>NUCLEOTIDE SEQUENCE [LARGE SCALE GENOMIC DNA]</scope>
    <source>
        <strain evidence="5">cv. WU1-14</strain>
    </source>
</reference>
<dbReference type="PROSITE" id="PS50127">
    <property type="entry name" value="UBC_2"/>
    <property type="match status" value="1"/>
</dbReference>
<dbReference type="GO" id="GO:0061631">
    <property type="term" value="F:ubiquitin conjugating enzyme activity"/>
    <property type="evidence" value="ECO:0007669"/>
    <property type="project" value="TreeGrafter"/>
</dbReference>
<dbReference type="Pfam" id="PF00179">
    <property type="entry name" value="UQ_con"/>
    <property type="match status" value="1"/>
</dbReference>
<dbReference type="STRING" id="3476.A0A2P5CV84"/>
<keyword evidence="1" id="KW-0808">Transferase</keyword>
<evidence type="ECO:0000256" key="1">
    <source>
        <dbReference type="ARBA" id="ARBA00022679"/>
    </source>
</evidence>
<evidence type="ECO:0000259" key="3">
    <source>
        <dbReference type="PROSITE" id="PS50127"/>
    </source>
</evidence>
<evidence type="ECO:0000313" key="5">
    <source>
        <dbReference type="Proteomes" id="UP000237105"/>
    </source>
</evidence>
<accession>A0A2P5CV84</accession>
<protein>
    <submittedName>
        <fullName evidence="4">Ubiquitin-fold modifier-conjugating enzyme</fullName>
    </submittedName>
</protein>
<dbReference type="CDD" id="cd23837">
    <property type="entry name" value="UBCc_UBE2O"/>
    <property type="match status" value="1"/>
</dbReference>
<feature type="domain" description="UBC core" evidence="3">
    <location>
        <begin position="64"/>
        <end position="223"/>
    </location>
</feature>
<dbReference type="SMART" id="SM00212">
    <property type="entry name" value="UBCc"/>
    <property type="match status" value="1"/>
</dbReference>
<dbReference type="PANTHER" id="PTHR46116">
    <property type="entry name" value="(E3-INDEPENDENT) E2 UBIQUITIN-CONJUGATING ENZYME"/>
    <property type="match status" value="1"/>
</dbReference>
<dbReference type="AlphaFoldDB" id="A0A2P5CV84"/>
<comment type="caution">
    <text evidence="4">The sequence shown here is derived from an EMBL/GenBank/DDBJ whole genome shotgun (WGS) entry which is preliminary data.</text>
</comment>
<dbReference type="Proteomes" id="UP000237105">
    <property type="component" value="Unassembled WGS sequence"/>
</dbReference>
<dbReference type="Gene3D" id="3.10.110.10">
    <property type="entry name" value="Ubiquitin Conjugating Enzyme"/>
    <property type="match status" value="1"/>
</dbReference>
<keyword evidence="2" id="KW-0833">Ubl conjugation pathway</keyword>
<dbReference type="FunFam" id="3.10.110.10:FF:000133">
    <property type="entry name" value="Putative ubiquitin-conjugating enzyme E2 38"/>
    <property type="match status" value="1"/>
</dbReference>
<evidence type="ECO:0000313" key="4">
    <source>
        <dbReference type="EMBL" id="PON64938.1"/>
    </source>
</evidence>
<evidence type="ECO:0000256" key="2">
    <source>
        <dbReference type="ARBA" id="ARBA00022786"/>
    </source>
</evidence>
<dbReference type="PANTHER" id="PTHR46116:SF19">
    <property type="entry name" value="UBIQUITIN-CONJUGATING ENZYME FAMILY PROTEIN"/>
    <property type="match status" value="1"/>
</dbReference>
<organism evidence="4 5">
    <name type="scientific">Parasponia andersonii</name>
    <name type="common">Sponia andersonii</name>
    <dbReference type="NCBI Taxonomy" id="3476"/>
    <lineage>
        <taxon>Eukaryota</taxon>
        <taxon>Viridiplantae</taxon>
        <taxon>Streptophyta</taxon>
        <taxon>Embryophyta</taxon>
        <taxon>Tracheophyta</taxon>
        <taxon>Spermatophyta</taxon>
        <taxon>Magnoliopsida</taxon>
        <taxon>eudicotyledons</taxon>
        <taxon>Gunneridae</taxon>
        <taxon>Pentapetalae</taxon>
        <taxon>rosids</taxon>
        <taxon>fabids</taxon>
        <taxon>Rosales</taxon>
        <taxon>Cannabaceae</taxon>
        <taxon>Parasponia</taxon>
    </lineage>
</organism>
<dbReference type="EMBL" id="JXTB01000092">
    <property type="protein sequence ID" value="PON64938.1"/>
    <property type="molecule type" value="Genomic_DNA"/>
</dbReference>
<sequence>MGQSGELEKEAESFKRFDVVSDDSDHYYASLPKPKKKGPTGTTTTTAAVAGEFAGDGLIDGGSGVHKKIMQEWRILEKNLPETIYVRVYENRIDLLRAVIVGAAGTPYHDGLYFFDLAFPSDYPARPPMVQYRSHGMRLNPNLYANGRVCLSLLNTWSGKKAEKWNPDESTVLQVLVSIQALVLNEKPFFNEPGAGIFGHARWEKNSQAYNEDVFVLSCKTTLFSLRNPPKNFEPFVAAHFRSRANAIIAACWAYATGRVTVGYYYRDDGDGDGDDDSAASCSSSKVDVSRRFKGSMEALYPQLVAALKKNGASLGSFVEQLKLEKETTSFEAKTAEGNKGGNVIAKKVIGRIKSILGLKKKNGTTGTVAAVSN</sequence>
<dbReference type="InterPro" id="IPR016135">
    <property type="entry name" value="UBQ-conjugating_enzyme/RWD"/>
</dbReference>
<dbReference type="InterPro" id="IPR000608">
    <property type="entry name" value="UBC"/>
</dbReference>
<dbReference type="OrthoDB" id="47801at2759"/>